<dbReference type="PANTHER" id="PTHR46438">
    <property type="entry name" value="ALPHA/BETA-HYDROLASES SUPERFAMILY PROTEIN"/>
    <property type="match status" value="1"/>
</dbReference>
<comment type="caution">
    <text evidence="3">The sequence shown here is derived from an EMBL/GenBank/DDBJ whole genome shotgun (WGS) entry which is preliminary data.</text>
</comment>
<proteinExistence type="predicted"/>
<dbReference type="AlphaFoldDB" id="A0A917A7E6"/>
<reference evidence="4" key="1">
    <citation type="journal article" date="2019" name="Int. J. Syst. Evol. Microbiol.">
        <title>The Global Catalogue of Microorganisms (GCM) 10K type strain sequencing project: providing services to taxonomists for standard genome sequencing and annotation.</title>
        <authorList>
            <consortium name="The Broad Institute Genomics Platform"/>
            <consortium name="The Broad Institute Genome Sequencing Center for Infectious Disease"/>
            <person name="Wu L."/>
            <person name="Ma J."/>
        </authorList>
    </citation>
    <scope>NUCLEOTIDE SEQUENCE [LARGE SCALE GENOMIC DNA]</scope>
    <source>
        <strain evidence="4">CGMCC 1.12664</strain>
    </source>
</reference>
<evidence type="ECO:0000313" key="4">
    <source>
        <dbReference type="Proteomes" id="UP000612855"/>
    </source>
</evidence>
<keyword evidence="4" id="KW-1185">Reference proteome</keyword>
<keyword evidence="1" id="KW-0472">Membrane</keyword>
<evidence type="ECO:0000313" key="3">
    <source>
        <dbReference type="EMBL" id="GGE28386.1"/>
    </source>
</evidence>
<feature type="domain" description="AB hydrolase-1" evidence="2">
    <location>
        <begin position="62"/>
        <end position="168"/>
    </location>
</feature>
<organism evidence="3 4">
    <name type="scientific">Primorskyibacter flagellatus</name>
    <dbReference type="NCBI Taxonomy" id="1387277"/>
    <lineage>
        <taxon>Bacteria</taxon>
        <taxon>Pseudomonadati</taxon>
        <taxon>Pseudomonadota</taxon>
        <taxon>Alphaproteobacteria</taxon>
        <taxon>Rhodobacterales</taxon>
        <taxon>Roseobacteraceae</taxon>
        <taxon>Primorskyibacter</taxon>
    </lineage>
</organism>
<dbReference type="InterPro" id="IPR029058">
    <property type="entry name" value="AB_hydrolase_fold"/>
</dbReference>
<keyword evidence="3" id="KW-0378">Hydrolase</keyword>
<dbReference type="InterPro" id="IPR000073">
    <property type="entry name" value="AB_hydrolase_1"/>
</dbReference>
<dbReference type="RefSeq" id="WP_188477105.1">
    <property type="nucleotide sequence ID" value="NZ_BMFJ01000001.1"/>
</dbReference>
<dbReference type="PANTHER" id="PTHR46438:SF11">
    <property type="entry name" value="LIPASE-RELATED"/>
    <property type="match status" value="1"/>
</dbReference>
<evidence type="ECO:0000259" key="2">
    <source>
        <dbReference type="Pfam" id="PF00561"/>
    </source>
</evidence>
<gene>
    <name evidence="3" type="ORF">GCM10011360_15730</name>
</gene>
<keyword evidence="1" id="KW-1133">Transmembrane helix</keyword>
<accession>A0A917A7E6</accession>
<protein>
    <submittedName>
        <fullName evidence="3">Alpha/beta hydrolase</fullName>
    </submittedName>
</protein>
<dbReference type="Pfam" id="PF00561">
    <property type="entry name" value="Abhydrolase_1"/>
    <property type="match status" value="1"/>
</dbReference>
<keyword evidence="1" id="KW-0812">Transmembrane</keyword>
<dbReference type="GO" id="GO:0016787">
    <property type="term" value="F:hydrolase activity"/>
    <property type="evidence" value="ECO:0007669"/>
    <property type="project" value="UniProtKB-KW"/>
</dbReference>
<dbReference type="SUPFAM" id="SSF53474">
    <property type="entry name" value="alpha/beta-Hydrolases"/>
    <property type="match status" value="1"/>
</dbReference>
<dbReference type="Proteomes" id="UP000612855">
    <property type="component" value="Unassembled WGS sequence"/>
</dbReference>
<evidence type="ECO:0000256" key="1">
    <source>
        <dbReference type="SAM" id="Phobius"/>
    </source>
</evidence>
<name>A0A917A7E6_9RHOB</name>
<dbReference type="EMBL" id="BMFJ01000001">
    <property type="protein sequence ID" value="GGE28386.1"/>
    <property type="molecule type" value="Genomic_DNA"/>
</dbReference>
<feature type="transmembrane region" description="Helical" evidence="1">
    <location>
        <begin position="6"/>
        <end position="26"/>
    </location>
</feature>
<sequence length="332" mass="36648">MPDLIPTILLILFGFSLFVLLGNIAYSWRHKVTVERAVPPRGAFTTISTGRLHYVDCGTGQAILMIHGLGGNLGHFDCGLIDDLARDFRVVAIDRPGSGYSERSPGAPANIRAQARQVAEVIEKLEIDNPLVVGHSLGGAVALALALEKPELVRGLALLAPLSLPPKEKLEIFEDCRINSDLQRWITSWTTAIPRMLRHPEPVRQEVFGPDPMPADYAVRGGGLLALRPGAFYNASRDFMAMGEDMAGMSREYARLAVPVRVLYGKEDRVLDHMHHGEVLVRRYPQIGLKLIEGGHMLPITRTADCAGFIRRAAEAMKDRKFISRASPEVYR</sequence>
<dbReference type="Gene3D" id="3.40.50.1820">
    <property type="entry name" value="alpha/beta hydrolase"/>
    <property type="match status" value="1"/>
</dbReference>
<dbReference type="PRINTS" id="PR00111">
    <property type="entry name" value="ABHYDROLASE"/>
</dbReference>